<accession>A0AAQ3JN92</accession>
<protein>
    <submittedName>
        <fullName evidence="2">Thioredoxin-like protein CDSP32, chloroplastic</fullName>
    </submittedName>
</protein>
<dbReference type="GO" id="GO:0016671">
    <property type="term" value="F:oxidoreductase activity, acting on a sulfur group of donors, disulfide as acceptor"/>
    <property type="evidence" value="ECO:0007669"/>
    <property type="project" value="InterPro"/>
</dbReference>
<evidence type="ECO:0000313" key="3">
    <source>
        <dbReference type="Proteomes" id="UP001327560"/>
    </source>
</evidence>
<feature type="region of interest" description="Disordered" evidence="1">
    <location>
        <begin position="48"/>
        <end position="77"/>
    </location>
</feature>
<organism evidence="2 3">
    <name type="scientific">Canna indica</name>
    <name type="common">Indian-shot</name>
    <dbReference type="NCBI Taxonomy" id="4628"/>
    <lineage>
        <taxon>Eukaryota</taxon>
        <taxon>Viridiplantae</taxon>
        <taxon>Streptophyta</taxon>
        <taxon>Embryophyta</taxon>
        <taxon>Tracheophyta</taxon>
        <taxon>Spermatophyta</taxon>
        <taxon>Magnoliopsida</taxon>
        <taxon>Liliopsida</taxon>
        <taxon>Zingiberales</taxon>
        <taxon>Cannaceae</taxon>
        <taxon>Canna</taxon>
    </lineage>
</organism>
<dbReference type="Proteomes" id="UP001327560">
    <property type="component" value="Chromosome 1"/>
</dbReference>
<sequence length="225" mass="24034">MATIAIFLSKVPPSSSSSLLPRVDQRYFPHSALFPAFTKKRHLPALVKTASSSPRASAATSETKSSPAPASKDERVKQVHTIDEFDAALRSAENKLVVVEYAASHSPNSRRIYPHMQRRGLPPSDGRRVGADPGAVPAGGHRERAPLHLLQVHGEGARGGGHRAGSARGRRALLPRQPFQGGADALEGGREGHHRQEPGRRRQAGGARRGAEALRALPEGVPHGD</sequence>
<keyword evidence="3" id="KW-1185">Reference proteome</keyword>
<gene>
    <name evidence="2" type="ORF">Cni_G01893</name>
</gene>
<feature type="region of interest" description="Disordered" evidence="1">
    <location>
        <begin position="156"/>
        <end position="225"/>
    </location>
</feature>
<dbReference type="InterPro" id="IPR036249">
    <property type="entry name" value="Thioredoxin-like_sf"/>
</dbReference>
<dbReference type="SUPFAM" id="SSF52833">
    <property type="entry name" value="Thioredoxin-like"/>
    <property type="match status" value="1"/>
</dbReference>
<reference evidence="2 3" key="1">
    <citation type="submission" date="2023-10" db="EMBL/GenBank/DDBJ databases">
        <title>Chromosome-scale genome assembly provides insights into flower coloration mechanisms of Canna indica.</title>
        <authorList>
            <person name="Li C."/>
        </authorList>
    </citation>
    <scope>NUCLEOTIDE SEQUENCE [LARGE SCALE GENOMIC DNA]</scope>
    <source>
        <tissue evidence="2">Flower</tissue>
    </source>
</reference>
<feature type="compositionally biased region" description="Basic and acidic residues" evidence="1">
    <location>
        <begin position="187"/>
        <end position="200"/>
    </location>
</feature>
<feature type="region of interest" description="Disordered" evidence="1">
    <location>
        <begin position="106"/>
        <end position="135"/>
    </location>
</feature>
<dbReference type="EMBL" id="CP136890">
    <property type="protein sequence ID" value="WOK93199.1"/>
    <property type="molecule type" value="Genomic_DNA"/>
</dbReference>
<name>A0AAQ3JN92_9LILI</name>
<dbReference type="AlphaFoldDB" id="A0AAQ3JN92"/>
<dbReference type="Gene3D" id="3.40.30.10">
    <property type="entry name" value="Glutaredoxin"/>
    <property type="match status" value="1"/>
</dbReference>
<dbReference type="PANTHER" id="PTHR47578">
    <property type="entry name" value="THIOREDOXIN-LIKE PROTEIN CDSP32, CHLOROPLASTIC"/>
    <property type="match status" value="1"/>
</dbReference>
<proteinExistence type="predicted"/>
<evidence type="ECO:0000313" key="2">
    <source>
        <dbReference type="EMBL" id="WOK93199.1"/>
    </source>
</evidence>
<feature type="compositionally biased region" description="Low complexity" evidence="1">
    <location>
        <begin position="49"/>
        <end position="63"/>
    </location>
</feature>
<dbReference type="InterPro" id="IPR044192">
    <property type="entry name" value="CDSP32"/>
</dbReference>
<evidence type="ECO:0000256" key="1">
    <source>
        <dbReference type="SAM" id="MobiDB-lite"/>
    </source>
</evidence>
<dbReference type="PANTHER" id="PTHR47578:SF1">
    <property type="entry name" value="THIOREDOXIN-LIKE PROTEIN CDSP32, CHLOROPLASTIC"/>
    <property type="match status" value="1"/>
</dbReference>